<dbReference type="FunFam" id="3.30.565.10:FF:000006">
    <property type="entry name" value="Sensor histidine kinase WalK"/>
    <property type="match status" value="1"/>
</dbReference>
<dbReference type="SMART" id="SM00304">
    <property type="entry name" value="HAMP"/>
    <property type="match status" value="1"/>
</dbReference>
<gene>
    <name evidence="18" type="primary">phoR_1</name>
    <name evidence="18" type="ORF">BRLA_c007060</name>
</gene>
<keyword evidence="7 15" id="KW-0812">Transmembrane</keyword>
<dbReference type="InterPro" id="IPR004358">
    <property type="entry name" value="Sig_transdc_His_kin-like_C"/>
</dbReference>
<dbReference type="CDD" id="cd00082">
    <property type="entry name" value="HisKA"/>
    <property type="match status" value="1"/>
</dbReference>
<keyword evidence="8" id="KW-0547">Nucleotide-binding</keyword>
<dbReference type="GO" id="GO:0005524">
    <property type="term" value="F:ATP binding"/>
    <property type="evidence" value="ECO:0007669"/>
    <property type="project" value="UniProtKB-KW"/>
</dbReference>
<evidence type="ECO:0000313" key="18">
    <source>
        <dbReference type="EMBL" id="AIG25064.1"/>
    </source>
</evidence>
<feature type="domain" description="Histidine kinase" evidence="16">
    <location>
        <begin position="229"/>
        <end position="447"/>
    </location>
</feature>
<dbReference type="InterPro" id="IPR005467">
    <property type="entry name" value="His_kinase_dom"/>
</dbReference>
<keyword evidence="19" id="KW-1185">Reference proteome</keyword>
<evidence type="ECO:0000256" key="3">
    <source>
        <dbReference type="ARBA" id="ARBA00012438"/>
    </source>
</evidence>
<evidence type="ECO:0000256" key="15">
    <source>
        <dbReference type="SAM" id="Phobius"/>
    </source>
</evidence>
<keyword evidence="14" id="KW-0175">Coiled coil</keyword>
<dbReference type="Pfam" id="PF00512">
    <property type="entry name" value="HisKA"/>
    <property type="match status" value="1"/>
</dbReference>
<keyword evidence="12" id="KW-0902">Two-component regulatory system</keyword>
<sequence>MKISNKILLAFLAVIVIHILAYRFVFQNIIVDQLKTDRHEQFLLGKEVAERVSFNEVIRRSLFKDPNELKELTKQLPEDLMYTIVVEDENGHAITTKTSEAYNAKGKGLKKVIAEYSIDRSAPVQGRTVVRFYTDDYDILSSKGVTMIIVYIYVSLIFIGIILFIVVIRWILRPVNELSRVTQEIKLGKRDVAFSYQSTDEFGQLFRYFDDMVEELNFVEERQQELMAAIAHDFRTPLTTIKGYASYIASGRVTDLERIQKQMAKIEDKALDLENLLDELQDHNQLMGRFPLNLTRIHIRTFASNIAEEYATRLEQSPISFSSKFRVSDSLHMEADEQKLRRVLENLLNNAIHYNKPDGSILFTCDMGNNEVSFSVIDKGDGIAEEDLSKIFTKFYRAEKSRNRNSGGTGLGLTICQRLVERHSGKITVSSQVGIGSAFTVTIPLKQKKTAPDIPVPQD</sequence>
<dbReference type="EMBL" id="CP007806">
    <property type="protein sequence ID" value="AIG25064.1"/>
    <property type="molecule type" value="Genomic_DNA"/>
</dbReference>
<feature type="transmembrane region" description="Helical" evidence="15">
    <location>
        <begin position="148"/>
        <end position="172"/>
    </location>
</feature>
<dbReference type="SMART" id="SM00387">
    <property type="entry name" value="HATPase_c"/>
    <property type="match status" value="1"/>
</dbReference>
<dbReference type="AlphaFoldDB" id="A0A075QZP0"/>
<feature type="coiled-coil region" evidence="14">
    <location>
        <begin position="256"/>
        <end position="286"/>
    </location>
</feature>
<dbReference type="RefSeq" id="WP_003335444.1">
    <property type="nucleotide sequence ID" value="NZ_CP007806.1"/>
</dbReference>
<dbReference type="Gene3D" id="3.30.565.10">
    <property type="entry name" value="Histidine kinase-like ATPase, C-terminal domain"/>
    <property type="match status" value="1"/>
</dbReference>
<evidence type="ECO:0000259" key="16">
    <source>
        <dbReference type="PROSITE" id="PS50109"/>
    </source>
</evidence>
<name>A0A075QZP0_BRELA</name>
<dbReference type="Proteomes" id="UP000005850">
    <property type="component" value="Chromosome"/>
</dbReference>
<dbReference type="Gene3D" id="6.10.340.10">
    <property type="match status" value="1"/>
</dbReference>
<dbReference type="GO" id="GO:0000155">
    <property type="term" value="F:phosphorelay sensor kinase activity"/>
    <property type="evidence" value="ECO:0007669"/>
    <property type="project" value="InterPro"/>
</dbReference>
<dbReference type="SUPFAM" id="SSF47384">
    <property type="entry name" value="Homodimeric domain of signal transducing histidine kinase"/>
    <property type="match status" value="1"/>
</dbReference>
<dbReference type="InterPro" id="IPR003660">
    <property type="entry name" value="HAMP_dom"/>
</dbReference>
<evidence type="ECO:0000256" key="11">
    <source>
        <dbReference type="ARBA" id="ARBA00022989"/>
    </source>
</evidence>
<keyword evidence="13 15" id="KW-0472">Membrane</keyword>
<keyword evidence="10" id="KW-0067">ATP-binding</keyword>
<dbReference type="STRING" id="1042163.BRLA_c007060"/>
<dbReference type="Pfam" id="PF00672">
    <property type="entry name" value="HAMP"/>
    <property type="match status" value="1"/>
</dbReference>
<dbReference type="PANTHER" id="PTHR45528">
    <property type="entry name" value="SENSOR HISTIDINE KINASE CPXA"/>
    <property type="match status" value="1"/>
</dbReference>
<evidence type="ECO:0000256" key="13">
    <source>
        <dbReference type="ARBA" id="ARBA00023136"/>
    </source>
</evidence>
<dbReference type="EC" id="2.7.13.3" evidence="3"/>
<evidence type="ECO:0000256" key="12">
    <source>
        <dbReference type="ARBA" id="ARBA00023012"/>
    </source>
</evidence>
<reference evidence="18 19" key="1">
    <citation type="journal article" date="2011" name="J. Bacteriol.">
        <title>Genome sequence of Brevibacillus laterosporus LMG 15441, a pathogen of invertebrates.</title>
        <authorList>
            <person name="Djukic M."/>
            <person name="Poehlein A."/>
            <person name="Thurmer A."/>
            <person name="Daniel R."/>
        </authorList>
    </citation>
    <scope>NUCLEOTIDE SEQUENCE [LARGE SCALE GENOMIC DNA]</scope>
    <source>
        <strain evidence="18 19">LMG 15441</strain>
    </source>
</reference>
<evidence type="ECO:0000256" key="4">
    <source>
        <dbReference type="ARBA" id="ARBA00022475"/>
    </source>
</evidence>
<evidence type="ECO:0000256" key="10">
    <source>
        <dbReference type="ARBA" id="ARBA00022840"/>
    </source>
</evidence>
<dbReference type="PROSITE" id="PS50109">
    <property type="entry name" value="HIS_KIN"/>
    <property type="match status" value="1"/>
</dbReference>
<dbReference type="InterPro" id="IPR050398">
    <property type="entry name" value="HssS/ArlS-like"/>
</dbReference>
<dbReference type="KEGG" id="blr:BRLA_c007060"/>
<dbReference type="CDD" id="cd16922">
    <property type="entry name" value="HATPase_EvgS-ArcB-TorS-like"/>
    <property type="match status" value="1"/>
</dbReference>
<dbReference type="InterPro" id="IPR036890">
    <property type="entry name" value="HATPase_C_sf"/>
</dbReference>
<feature type="domain" description="HAMP" evidence="17">
    <location>
        <begin position="169"/>
        <end position="221"/>
    </location>
</feature>
<dbReference type="Pfam" id="PF02518">
    <property type="entry name" value="HATPase_c"/>
    <property type="match status" value="1"/>
</dbReference>
<dbReference type="PANTHER" id="PTHR45528:SF1">
    <property type="entry name" value="SENSOR HISTIDINE KINASE CPXA"/>
    <property type="match status" value="1"/>
</dbReference>
<dbReference type="SUPFAM" id="SSF55874">
    <property type="entry name" value="ATPase domain of HSP90 chaperone/DNA topoisomerase II/histidine kinase"/>
    <property type="match status" value="1"/>
</dbReference>
<evidence type="ECO:0000256" key="5">
    <source>
        <dbReference type="ARBA" id="ARBA00022553"/>
    </source>
</evidence>
<evidence type="ECO:0000256" key="7">
    <source>
        <dbReference type="ARBA" id="ARBA00022692"/>
    </source>
</evidence>
<dbReference type="PROSITE" id="PS50885">
    <property type="entry name" value="HAMP"/>
    <property type="match status" value="1"/>
</dbReference>
<evidence type="ECO:0000313" key="19">
    <source>
        <dbReference type="Proteomes" id="UP000005850"/>
    </source>
</evidence>
<dbReference type="eggNOG" id="COG5002">
    <property type="taxonomic scope" value="Bacteria"/>
</dbReference>
<evidence type="ECO:0000256" key="6">
    <source>
        <dbReference type="ARBA" id="ARBA00022679"/>
    </source>
</evidence>
<keyword evidence="9" id="KW-0418">Kinase</keyword>
<comment type="catalytic activity">
    <reaction evidence="1">
        <text>ATP + protein L-histidine = ADP + protein N-phospho-L-histidine.</text>
        <dbReference type="EC" id="2.7.13.3"/>
    </reaction>
</comment>
<dbReference type="SUPFAM" id="SSF158472">
    <property type="entry name" value="HAMP domain-like"/>
    <property type="match status" value="1"/>
</dbReference>
<keyword evidence="11 15" id="KW-1133">Transmembrane helix</keyword>
<evidence type="ECO:0000256" key="1">
    <source>
        <dbReference type="ARBA" id="ARBA00000085"/>
    </source>
</evidence>
<dbReference type="InterPro" id="IPR003661">
    <property type="entry name" value="HisK_dim/P_dom"/>
</dbReference>
<evidence type="ECO:0000256" key="8">
    <source>
        <dbReference type="ARBA" id="ARBA00022741"/>
    </source>
</evidence>
<dbReference type="InterPro" id="IPR003594">
    <property type="entry name" value="HATPase_dom"/>
</dbReference>
<organism evidence="18 19">
    <name type="scientific">Brevibacillus laterosporus LMG 15441</name>
    <dbReference type="NCBI Taxonomy" id="1042163"/>
    <lineage>
        <taxon>Bacteria</taxon>
        <taxon>Bacillati</taxon>
        <taxon>Bacillota</taxon>
        <taxon>Bacilli</taxon>
        <taxon>Bacillales</taxon>
        <taxon>Paenibacillaceae</taxon>
        <taxon>Brevibacillus</taxon>
    </lineage>
</organism>
<proteinExistence type="predicted"/>
<dbReference type="SMART" id="SM00388">
    <property type="entry name" value="HisKA"/>
    <property type="match status" value="1"/>
</dbReference>
<keyword evidence="4" id="KW-1003">Cell membrane</keyword>
<dbReference type="HOGENOM" id="CLU_000445_89_6_9"/>
<dbReference type="GO" id="GO:0005886">
    <property type="term" value="C:plasma membrane"/>
    <property type="evidence" value="ECO:0007669"/>
    <property type="project" value="UniProtKB-SubCell"/>
</dbReference>
<keyword evidence="5" id="KW-0597">Phosphoprotein</keyword>
<dbReference type="CDD" id="cd06225">
    <property type="entry name" value="HAMP"/>
    <property type="match status" value="1"/>
</dbReference>
<dbReference type="InterPro" id="IPR036097">
    <property type="entry name" value="HisK_dim/P_sf"/>
</dbReference>
<protein>
    <recommendedName>
        <fullName evidence="3">histidine kinase</fullName>
        <ecNumber evidence="3">2.7.13.3</ecNumber>
    </recommendedName>
</protein>
<dbReference type="eggNOG" id="COG3850">
    <property type="taxonomic scope" value="Bacteria"/>
</dbReference>
<evidence type="ECO:0000256" key="2">
    <source>
        <dbReference type="ARBA" id="ARBA00004651"/>
    </source>
</evidence>
<accession>A0A075QZP0</accession>
<keyword evidence="6 18" id="KW-0808">Transferase</keyword>
<evidence type="ECO:0000256" key="14">
    <source>
        <dbReference type="SAM" id="Coils"/>
    </source>
</evidence>
<evidence type="ECO:0000259" key="17">
    <source>
        <dbReference type="PROSITE" id="PS50885"/>
    </source>
</evidence>
<comment type="subcellular location">
    <subcellularLocation>
        <location evidence="2">Cell membrane</location>
        <topology evidence="2">Multi-pass membrane protein</topology>
    </subcellularLocation>
</comment>
<dbReference type="Gene3D" id="1.10.287.130">
    <property type="match status" value="1"/>
</dbReference>
<evidence type="ECO:0000256" key="9">
    <source>
        <dbReference type="ARBA" id="ARBA00022777"/>
    </source>
</evidence>
<dbReference type="PRINTS" id="PR00344">
    <property type="entry name" value="BCTRLSENSOR"/>
</dbReference>